<sequence length="357" mass="41895">MNALFTLTKKKKKKDNTNQNQIEVLTSHILKGLLKDRATRACWIELLEKPDNITSDTIFDKRVEDSFKDWLMKEEQKKSSFPSKVVELLNVSHILDRNRGKRSRELQLDNDVWTSSDVEDIDKHADPKLQLWEKVFSYMKNIPQKTKLDTKNMEKTSEELCRNFEYCLRCRLWFQHKSLMRPDLRSLLTHMCTSLAQDSMLFSIKLCKFLTHHLEHICDLVSPSTELEQPIASIRDVIHEYEQFSKSIGKFNQTQASGYLNSQDLSTSLNTLAEESRTWEYQSFVQVKQHYVQDLQVLTELDSIMDITLRLQQSVAFGDIWSECNAKCKDLELPKTPFAVFKQVFKDSKSMWDNYAE</sequence>
<proteinExistence type="predicted"/>
<reference evidence="1 2" key="1">
    <citation type="journal article" date="2013" name="Curr. Biol.">
        <title>The Genome of the Foraminiferan Reticulomyxa filosa.</title>
        <authorList>
            <person name="Glockner G."/>
            <person name="Hulsmann N."/>
            <person name="Schleicher M."/>
            <person name="Noegel A.A."/>
            <person name="Eichinger L."/>
            <person name="Gallinger C."/>
            <person name="Pawlowski J."/>
            <person name="Sierra R."/>
            <person name="Euteneuer U."/>
            <person name="Pillet L."/>
            <person name="Moustafa A."/>
            <person name="Platzer M."/>
            <person name="Groth M."/>
            <person name="Szafranski K."/>
            <person name="Schliwa M."/>
        </authorList>
    </citation>
    <scope>NUCLEOTIDE SEQUENCE [LARGE SCALE GENOMIC DNA]</scope>
</reference>
<name>X6MFZ6_RETFI</name>
<dbReference type="AlphaFoldDB" id="X6MFZ6"/>
<organism evidence="1 2">
    <name type="scientific">Reticulomyxa filosa</name>
    <dbReference type="NCBI Taxonomy" id="46433"/>
    <lineage>
        <taxon>Eukaryota</taxon>
        <taxon>Sar</taxon>
        <taxon>Rhizaria</taxon>
        <taxon>Retaria</taxon>
        <taxon>Foraminifera</taxon>
        <taxon>Monothalamids</taxon>
        <taxon>Reticulomyxidae</taxon>
        <taxon>Reticulomyxa</taxon>
    </lineage>
</organism>
<protein>
    <submittedName>
        <fullName evidence="1">Uncharacterized protein</fullName>
    </submittedName>
</protein>
<comment type="caution">
    <text evidence="1">The sequence shown here is derived from an EMBL/GenBank/DDBJ whole genome shotgun (WGS) entry which is preliminary data.</text>
</comment>
<keyword evidence="2" id="KW-1185">Reference proteome</keyword>
<dbReference type="Proteomes" id="UP000023152">
    <property type="component" value="Unassembled WGS sequence"/>
</dbReference>
<dbReference type="EMBL" id="ASPP01020970">
    <property type="protein sequence ID" value="ETO12918.1"/>
    <property type="molecule type" value="Genomic_DNA"/>
</dbReference>
<evidence type="ECO:0000313" key="1">
    <source>
        <dbReference type="EMBL" id="ETO12918.1"/>
    </source>
</evidence>
<feature type="non-terminal residue" evidence="1">
    <location>
        <position position="357"/>
    </location>
</feature>
<accession>X6MFZ6</accession>
<evidence type="ECO:0000313" key="2">
    <source>
        <dbReference type="Proteomes" id="UP000023152"/>
    </source>
</evidence>
<gene>
    <name evidence="1" type="ORF">RFI_24457</name>
</gene>